<comment type="catalytic activity">
    <reaction evidence="5">
        <text>a 2'-deoxyadenosine in DNA + S-adenosyl-L-methionine = an N(6)-methyl-2'-deoxyadenosine in DNA + S-adenosyl-L-homocysteine + H(+)</text>
        <dbReference type="Rhea" id="RHEA:15197"/>
        <dbReference type="Rhea" id="RHEA-COMP:12418"/>
        <dbReference type="Rhea" id="RHEA-COMP:12419"/>
        <dbReference type="ChEBI" id="CHEBI:15378"/>
        <dbReference type="ChEBI" id="CHEBI:57856"/>
        <dbReference type="ChEBI" id="CHEBI:59789"/>
        <dbReference type="ChEBI" id="CHEBI:90615"/>
        <dbReference type="ChEBI" id="CHEBI:90616"/>
        <dbReference type="EC" id="2.1.1.72"/>
    </reaction>
</comment>
<evidence type="ECO:0000256" key="1">
    <source>
        <dbReference type="ARBA" id="ARBA00011900"/>
    </source>
</evidence>
<dbReference type="EMBL" id="JAUKPO010000020">
    <property type="protein sequence ID" value="MDO1449530.1"/>
    <property type="molecule type" value="Genomic_DNA"/>
</dbReference>
<evidence type="ECO:0000256" key="5">
    <source>
        <dbReference type="ARBA" id="ARBA00047942"/>
    </source>
</evidence>
<dbReference type="PANTHER" id="PTHR33841:SF1">
    <property type="entry name" value="DNA METHYLTRANSFERASE A"/>
    <property type="match status" value="1"/>
</dbReference>
<dbReference type="Gene3D" id="3.40.50.150">
    <property type="entry name" value="Vaccinia Virus protein VP39"/>
    <property type="match status" value="1"/>
</dbReference>
<name>A0ABT8RFH1_9BACT</name>
<organism evidence="7 8">
    <name type="scientific">Rhodocytophaga aerolata</name>
    <dbReference type="NCBI Taxonomy" id="455078"/>
    <lineage>
        <taxon>Bacteria</taxon>
        <taxon>Pseudomonadati</taxon>
        <taxon>Bacteroidota</taxon>
        <taxon>Cytophagia</taxon>
        <taxon>Cytophagales</taxon>
        <taxon>Rhodocytophagaceae</taxon>
        <taxon>Rhodocytophaga</taxon>
    </lineage>
</organism>
<dbReference type="PROSITE" id="PS00092">
    <property type="entry name" value="N6_MTASE"/>
    <property type="match status" value="1"/>
</dbReference>
<evidence type="ECO:0000256" key="4">
    <source>
        <dbReference type="ARBA" id="ARBA00022691"/>
    </source>
</evidence>
<proteinExistence type="predicted"/>
<evidence type="ECO:0000256" key="2">
    <source>
        <dbReference type="ARBA" id="ARBA00022603"/>
    </source>
</evidence>
<comment type="caution">
    <text evidence="7">The sequence shown here is derived from an EMBL/GenBank/DDBJ whole genome shotgun (WGS) entry which is preliminary data.</text>
</comment>
<evidence type="ECO:0000313" key="7">
    <source>
        <dbReference type="EMBL" id="MDO1449530.1"/>
    </source>
</evidence>
<accession>A0ABT8RFH1</accession>
<protein>
    <recommendedName>
        <fullName evidence="1">site-specific DNA-methyltransferase (adenine-specific)</fullName>
        <ecNumber evidence="1">2.1.1.72</ecNumber>
    </recommendedName>
</protein>
<keyword evidence="3 7" id="KW-0808">Transferase</keyword>
<evidence type="ECO:0000259" key="6">
    <source>
        <dbReference type="Pfam" id="PF07669"/>
    </source>
</evidence>
<dbReference type="SUPFAM" id="SSF53335">
    <property type="entry name" value="S-adenosyl-L-methionine-dependent methyltransferases"/>
    <property type="match status" value="1"/>
</dbReference>
<keyword evidence="4" id="KW-0949">S-adenosyl-L-methionine</keyword>
<evidence type="ECO:0000313" key="8">
    <source>
        <dbReference type="Proteomes" id="UP001168528"/>
    </source>
</evidence>
<sequence length="267" mass="29696">MKKTSRVEVNREIEAFLQQGSATFSAAQLELLRAYSGYGGTKGTDIEDSRILYEYYTPEPLIEKMWAMAYAHSKRDFTRMLEPACGIGKFFAYAPSKCELVGFDISPVATQIASILYPSTPARQVTIRHASFEAMFFRGNTPNAKEVMAEIKSGKQPGFDLIIGNPPYGKFEGRYAGMGEKKATLAESYDEYFITRGLDILLPGGLLVLVIGAALENGGTLFLDRPLSKVKIEILRKGKLLDAYRLPQKVFTDTDVSTEIVVFEKLK</sequence>
<dbReference type="InterPro" id="IPR002052">
    <property type="entry name" value="DNA_methylase_N6_adenine_CS"/>
</dbReference>
<dbReference type="PRINTS" id="PR00507">
    <property type="entry name" value="N12N6MTFRASE"/>
</dbReference>
<dbReference type="Proteomes" id="UP001168528">
    <property type="component" value="Unassembled WGS sequence"/>
</dbReference>
<dbReference type="RefSeq" id="WP_302040334.1">
    <property type="nucleotide sequence ID" value="NZ_JAUKPO010000020.1"/>
</dbReference>
<dbReference type="InterPro" id="IPR050953">
    <property type="entry name" value="N4_N6_ade-DNA_methylase"/>
</dbReference>
<dbReference type="Pfam" id="PF07669">
    <property type="entry name" value="Eco57I"/>
    <property type="match status" value="1"/>
</dbReference>
<evidence type="ECO:0000256" key="3">
    <source>
        <dbReference type="ARBA" id="ARBA00022679"/>
    </source>
</evidence>
<dbReference type="GO" id="GO:0008168">
    <property type="term" value="F:methyltransferase activity"/>
    <property type="evidence" value="ECO:0007669"/>
    <property type="project" value="UniProtKB-KW"/>
</dbReference>
<reference evidence="7" key="1">
    <citation type="submission" date="2023-07" db="EMBL/GenBank/DDBJ databases">
        <title>The genome sequence of Rhodocytophaga aerolata KACC 12507.</title>
        <authorList>
            <person name="Zhang X."/>
        </authorList>
    </citation>
    <scope>NUCLEOTIDE SEQUENCE</scope>
    <source>
        <strain evidence="7">KACC 12507</strain>
    </source>
</reference>
<feature type="domain" description="Type II methyltransferase M.TaqI-like" evidence="6">
    <location>
        <begin position="100"/>
        <end position="212"/>
    </location>
</feature>
<dbReference type="InterPro" id="IPR011639">
    <property type="entry name" value="MethylTrfase_TaqI-like_dom"/>
</dbReference>
<dbReference type="CDD" id="cd02440">
    <property type="entry name" value="AdoMet_MTases"/>
    <property type="match status" value="1"/>
</dbReference>
<gene>
    <name evidence="7" type="ORF">Q0590_24855</name>
</gene>
<dbReference type="GO" id="GO:0032259">
    <property type="term" value="P:methylation"/>
    <property type="evidence" value="ECO:0007669"/>
    <property type="project" value="UniProtKB-KW"/>
</dbReference>
<dbReference type="PANTHER" id="PTHR33841">
    <property type="entry name" value="DNA METHYLTRANSFERASE YEEA-RELATED"/>
    <property type="match status" value="1"/>
</dbReference>
<keyword evidence="2 7" id="KW-0489">Methyltransferase</keyword>
<dbReference type="EC" id="2.1.1.72" evidence="1"/>
<dbReference type="InterPro" id="IPR029063">
    <property type="entry name" value="SAM-dependent_MTases_sf"/>
</dbReference>
<keyword evidence="8" id="KW-1185">Reference proteome</keyword>